<gene>
    <name evidence="1" type="ORF">OV079_34615</name>
</gene>
<evidence type="ECO:0000313" key="2">
    <source>
        <dbReference type="Proteomes" id="UP001150924"/>
    </source>
</evidence>
<proteinExistence type="predicted"/>
<evidence type="ECO:0000313" key="1">
    <source>
        <dbReference type="EMBL" id="MCY1010612.1"/>
    </source>
</evidence>
<keyword evidence="2" id="KW-1185">Reference proteome</keyword>
<organism evidence="1 2">
    <name type="scientific">Nannocystis pusilla</name>
    <dbReference type="NCBI Taxonomy" id="889268"/>
    <lineage>
        <taxon>Bacteria</taxon>
        <taxon>Pseudomonadati</taxon>
        <taxon>Myxococcota</taxon>
        <taxon>Polyangia</taxon>
        <taxon>Nannocystales</taxon>
        <taxon>Nannocystaceae</taxon>
        <taxon>Nannocystis</taxon>
    </lineage>
</organism>
<name>A0A9X3EUX0_9BACT</name>
<dbReference type="RefSeq" id="WP_267773636.1">
    <property type="nucleotide sequence ID" value="NZ_JAPNKE010000002.1"/>
</dbReference>
<comment type="caution">
    <text evidence="1">The sequence shown here is derived from an EMBL/GenBank/DDBJ whole genome shotgun (WGS) entry which is preliminary data.</text>
</comment>
<reference evidence="1" key="1">
    <citation type="submission" date="2022-11" db="EMBL/GenBank/DDBJ databases">
        <title>Minimal conservation of predation-associated metabolite biosynthetic gene clusters underscores biosynthetic potential of Myxococcota including descriptions for ten novel species: Archangium lansinium sp. nov., Myxococcus landrumus sp. nov., Nannocystis bai.</title>
        <authorList>
            <person name="Ahearne A."/>
            <person name="Stevens C."/>
            <person name="Phillips K."/>
        </authorList>
    </citation>
    <scope>NUCLEOTIDE SEQUENCE</scope>
    <source>
        <strain evidence="1">Na p29</strain>
    </source>
</reference>
<sequence>MAIEGAFLSWQAARLGNAEGRAWSIELGRRNAEIQQALAEDAKLDALFAAAGLALAQLFAEARARGLPGSGLPEELVAGYRVLALLYAHVP</sequence>
<dbReference type="EMBL" id="JAPNKE010000002">
    <property type="protein sequence ID" value="MCY1010612.1"/>
    <property type="molecule type" value="Genomic_DNA"/>
</dbReference>
<accession>A0A9X3EUX0</accession>
<dbReference type="Proteomes" id="UP001150924">
    <property type="component" value="Unassembled WGS sequence"/>
</dbReference>
<dbReference type="AlphaFoldDB" id="A0A9X3EUX0"/>
<protein>
    <submittedName>
        <fullName evidence="1">Uncharacterized protein</fullName>
    </submittedName>
</protein>